<dbReference type="SMR" id="A0A445B2X9"/>
<dbReference type="Pfam" id="PF26168">
    <property type="entry name" value="Glyco_transf_N"/>
    <property type="match status" value="1"/>
</dbReference>
<dbReference type="AlphaFoldDB" id="A0A445B2X9"/>
<sequence>MIKTPTVLVIPYPAQGHVNPMMSFSHKLVDHGCNIIFVNSDFNHKRVVRSMDNNNGSSSPIKLVSIPDGLGPEHDRVNLGELSVSILSTMPSKLEKLIEDLQLNEGIKVTCVVADVFMGWALQVAKKVGIKGAYFWPASASVFVLQYNVPKLIADGILDTDGSPTSTTKTFWLSSCIPAMDIKVIWWLNLFDPLVQKRFFKYVVECLRDSDNVTDWWLCNSTYELEPQAFSCVPNLLPVGPLSRTYDDNNKSVAPRSLGQFWEEDLSCMNWLDQQQNNSVVYVAFGSIALFDQKQFTELALGLELTNRPFLWVVRQDPNCENKMSLPDEFKGNRGKIIGWAPQQKVLSHPAIACFVSHCGWNSILEGLTNGVRFLCWPYFADQFFNQRYICDVLKVGLGFDLDENGLISRGEIKAKVDQLLGDENTTPRSHKLMEKLKHNIGERGASSRNLNRFLTWLKH</sequence>
<dbReference type="PANTHER" id="PTHR11926:SF1530">
    <property type="entry name" value="EF-HAND DOMAIN-CONTAINING PROTEIN"/>
    <property type="match status" value="1"/>
</dbReference>
<proteinExistence type="inferred from homology"/>
<keyword evidence="5" id="KW-1185">Reference proteome</keyword>
<dbReference type="Proteomes" id="UP000289738">
    <property type="component" value="Chromosome A10"/>
</dbReference>
<dbReference type="FunFam" id="3.40.50.2000:FF:000061">
    <property type="entry name" value="UDP-glycosyltransferase 83A1"/>
    <property type="match status" value="1"/>
</dbReference>
<comment type="caution">
    <text evidence="4">The sequence shown here is derived from an EMBL/GenBank/DDBJ whole genome shotgun (WGS) entry which is preliminary data.</text>
</comment>
<dbReference type="SUPFAM" id="SSF53756">
    <property type="entry name" value="UDP-Glycosyltransferase/glycogen phosphorylase"/>
    <property type="match status" value="1"/>
</dbReference>
<dbReference type="EMBL" id="SDMP01000010">
    <property type="protein sequence ID" value="RYR33001.1"/>
    <property type="molecule type" value="Genomic_DNA"/>
</dbReference>
<dbReference type="OrthoDB" id="5835829at2759"/>
<keyword evidence="2" id="KW-0808">Transferase</keyword>
<dbReference type="PROSITE" id="PS00018">
    <property type="entry name" value="EF_HAND_1"/>
    <property type="match status" value="1"/>
</dbReference>
<dbReference type="GO" id="GO:0080043">
    <property type="term" value="F:quercetin 3-O-glucosyltransferase activity"/>
    <property type="evidence" value="ECO:0007669"/>
    <property type="project" value="TreeGrafter"/>
</dbReference>
<reference evidence="4 5" key="1">
    <citation type="submission" date="2019-01" db="EMBL/GenBank/DDBJ databases">
        <title>Sequencing of cultivated peanut Arachis hypogaea provides insights into genome evolution and oil improvement.</title>
        <authorList>
            <person name="Chen X."/>
        </authorList>
    </citation>
    <scope>NUCLEOTIDE SEQUENCE [LARGE SCALE GENOMIC DNA]</scope>
    <source>
        <strain evidence="5">cv. Fuhuasheng</strain>
        <tissue evidence="4">Leaves</tissue>
    </source>
</reference>
<evidence type="ECO:0000313" key="4">
    <source>
        <dbReference type="EMBL" id="RYR33001.1"/>
    </source>
</evidence>
<feature type="domain" description="Glycosyltransferase N-terminal" evidence="3">
    <location>
        <begin position="6"/>
        <end position="50"/>
    </location>
</feature>
<dbReference type="InterPro" id="IPR058980">
    <property type="entry name" value="Glyco_transf_N"/>
</dbReference>
<evidence type="ECO:0000256" key="1">
    <source>
        <dbReference type="ARBA" id="ARBA00009995"/>
    </source>
</evidence>
<dbReference type="PANTHER" id="PTHR11926">
    <property type="entry name" value="GLUCOSYL/GLUCURONOSYL TRANSFERASES"/>
    <property type="match status" value="1"/>
</dbReference>
<comment type="similarity">
    <text evidence="1">Belongs to the UDP-glycosyltransferase family.</text>
</comment>
<organism evidence="4 5">
    <name type="scientific">Arachis hypogaea</name>
    <name type="common">Peanut</name>
    <dbReference type="NCBI Taxonomy" id="3818"/>
    <lineage>
        <taxon>Eukaryota</taxon>
        <taxon>Viridiplantae</taxon>
        <taxon>Streptophyta</taxon>
        <taxon>Embryophyta</taxon>
        <taxon>Tracheophyta</taxon>
        <taxon>Spermatophyta</taxon>
        <taxon>Magnoliopsida</taxon>
        <taxon>eudicotyledons</taxon>
        <taxon>Gunneridae</taxon>
        <taxon>Pentapetalae</taxon>
        <taxon>rosids</taxon>
        <taxon>fabids</taxon>
        <taxon>Fabales</taxon>
        <taxon>Fabaceae</taxon>
        <taxon>Papilionoideae</taxon>
        <taxon>50 kb inversion clade</taxon>
        <taxon>dalbergioids sensu lato</taxon>
        <taxon>Dalbergieae</taxon>
        <taxon>Pterocarpus clade</taxon>
        <taxon>Arachis</taxon>
    </lineage>
</organism>
<evidence type="ECO:0000256" key="2">
    <source>
        <dbReference type="ARBA" id="ARBA00022679"/>
    </source>
</evidence>
<dbReference type="FunFam" id="3.40.50.2000:FF:000108">
    <property type="entry name" value="UDP-glycosyltransferase 83A1"/>
    <property type="match status" value="1"/>
</dbReference>
<dbReference type="InterPro" id="IPR018247">
    <property type="entry name" value="EF_Hand_1_Ca_BS"/>
</dbReference>
<dbReference type="GO" id="GO:0080044">
    <property type="term" value="F:quercetin 7-O-glucosyltransferase activity"/>
    <property type="evidence" value="ECO:0007669"/>
    <property type="project" value="TreeGrafter"/>
</dbReference>
<accession>A0A445B2X9</accession>
<evidence type="ECO:0000313" key="5">
    <source>
        <dbReference type="Proteomes" id="UP000289738"/>
    </source>
</evidence>
<evidence type="ECO:0000259" key="3">
    <source>
        <dbReference type="Pfam" id="PF26168"/>
    </source>
</evidence>
<dbReference type="STRING" id="3818.A0A445B2X9"/>
<protein>
    <recommendedName>
        <fullName evidence="3">Glycosyltransferase N-terminal domain-containing protein</fullName>
    </recommendedName>
</protein>
<dbReference type="InterPro" id="IPR002213">
    <property type="entry name" value="UDP_glucos_trans"/>
</dbReference>
<gene>
    <name evidence="4" type="ORF">Ahy_A10g047529</name>
</gene>
<dbReference type="Gene3D" id="3.40.50.2000">
    <property type="entry name" value="Glycogen Phosphorylase B"/>
    <property type="match status" value="2"/>
</dbReference>
<dbReference type="Pfam" id="PF00201">
    <property type="entry name" value="UDPGT"/>
    <property type="match status" value="1"/>
</dbReference>
<name>A0A445B2X9_ARAHY</name>
<dbReference type="CDD" id="cd03784">
    <property type="entry name" value="GT1_Gtf-like"/>
    <property type="match status" value="1"/>
</dbReference>
<dbReference type="Gramene" id="arahy.Tifrunner.gnm2.ann2.Ah10g350100.1">
    <property type="protein sequence ID" value="arahy.Tifrunner.gnm2.ann2.Ah10g350100.1-CDS"/>
    <property type="gene ID" value="arahy.Tifrunner.gnm2.ann2.Ah10g350100"/>
</dbReference>